<feature type="active site" description="Proton donor; for dehydratase activity" evidence="6">
    <location>
        <position position="1153"/>
    </location>
</feature>
<evidence type="ECO:0000256" key="5">
    <source>
        <dbReference type="ARBA" id="ARBA00023268"/>
    </source>
</evidence>
<feature type="domain" description="PKS/mFAS DH" evidence="9">
    <location>
        <begin position="932"/>
        <end position="1241"/>
    </location>
</feature>
<dbReference type="SUPFAM" id="SSF55048">
    <property type="entry name" value="Probable ACP-binding domain of malonyl-CoA ACP transacylase"/>
    <property type="match status" value="1"/>
</dbReference>
<dbReference type="InterPro" id="IPR036291">
    <property type="entry name" value="NAD(P)-bd_dom_sf"/>
</dbReference>
<dbReference type="PROSITE" id="PS00606">
    <property type="entry name" value="KS3_1"/>
    <property type="match status" value="1"/>
</dbReference>
<dbReference type="SMART" id="SM00829">
    <property type="entry name" value="PKS_ER"/>
    <property type="match status" value="1"/>
</dbReference>
<dbReference type="InterPro" id="IPR011032">
    <property type="entry name" value="GroES-like_sf"/>
</dbReference>
<gene>
    <name evidence="10" type="ORF">LY79DRAFT_530906</name>
</gene>
<evidence type="ECO:0000259" key="7">
    <source>
        <dbReference type="PROSITE" id="PS50075"/>
    </source>
</evidence>
<dbReference type="InterPro" id="IPR020843">
    <property type="entry name" value="ER"/>
</dbReference>
<dbReference type="SMART" id="SM00825">
    <property type="entry name" value="PKS_KS"/>
    <property type="match status" value="1"/>
</dbReference>
<dbReference type="SUPFAM" id="SSF50129">
    <property type="entry name" value="GroES-like"/>
    <property type="match status" value="1"/>
</dbReference>
<evidence type="ECO:0000259" key="8">
    <source>
        <dbReference type="PROSITE" id="PS52004"/>
    </source>
</evidence>
<name>A0AAD8PIU1_9PEZI</name>
<dbReference type="Gene3D" id="3.40.47.10">
    <property type="match status" value="1"/>
</dbReference>
<dbReference type="InterPro" id="IPR014030">
    <property type="entry name" value="Ketoacyl_synth_N"/>
</dbReference>
<dbReference type="Pfam" id="PF00109">
    <property type="entry name" value="ketoacyl-synt"/>
    <property type="match status" value="1"/>
</dbReference>
<dbReference type="Pfam" id="PF23114">
    <property type="entry name" value="NAD-bd_HRPKS_sdrA"/>
    <property type="match status" value="1"/>
</dbReference>
<dbReference type="InterPro" id="IPR013968">
    <property type="entry name" value="PKS_KR"/>
</dbReference>
<dbReference type="GO" id="GO:0031177">
    <property type="term" value="F:phosphopantetheine binding"/>
    <property type="evidence" value="ECO:0007669"/>
    <property type="project" value="InterPro"/>
</dbReference>
<dbReference type="InterPro" id="IPR009081">
    <property type="entry name" value="PP-bd_ACP"/>
</dbReference>
<dbReference type="SMART" id="SM00822">
    <property type="entry name" value="PKS_KR"/>
    <property type="match status" value="1"/>
</dbReference>
<dbReference type="InterPro" id="IPR018201">
    <property type="entry name" value="Ketoacyl_synth_AS"/>
</dbReference>
<feature type="domain" description="Ketosynthase family 3 (KS3)" evidence="8">
    <location>
        <begin position="1"/>
        <end position="428"/>
    </location>
</feature>
<evidence type="ECO:0000256" key="4">
    <source>
        <dbReference type="ARBA" id="ARBA00023002"/>
    </source>
</evidence>
<dbReference type="GO" id="GO:0006633">
    <property type="term" value="P:fatty acid biosynthetic process"/>
    <property type="evidence" value="ECO:0007669"/>
    <property type="project" value="InterPro"/>
</dbReference>
<dbReference type="InterPro" id="IPR020841">
    <property type="entry name" value="PKS_Beta-ketoAc_synthase_dom"/>
</dbReference>
<dbReference type="PROSITE" id="PS50075">
    <property type="entry name" value="CARRIER"/>
    <property type="match status" value="1"/>
</dbReference>
<evidence type="ECO:0000313" key="10">
    <source>
        <dbReference type="EMBL" id="KAK1561717.1"/>
    </source>
</evidence>
<dbReference type="Pfam" id="PF02801">
    <property type="entry name" value="Ketoacyl-synt_C"/>
    <property type="match status" value="1"/>
</dbReference>
<dbReference type="InterPro" id="IPR032821">
    <property type="entry name" value="PKS_assoc"/>
</dbReference>
<dbReference type="Gene3D" id="1.10.1200.10">
    <property type="entry name" value="ACP-like"/>
    <property type="match status" value="1"/>
</dbReference>
<dbReference type="PROSITE" id="PS00012">
    <property type="entry name" value="PHOSPHOPANTETHEINE"/>
    <property type="match status" value="1"/>
</dbReference>
<feature type="domain" description="Carrier" evidence="7">
    <location>
        <begin position="2306"/>
        <end position="2382"/>
    </location>
</feature>
<dbReference type="InterPro" id="IPR016035">
    <property type="entry name" value="Acyl_Trfase/lysoPLipase"/>
</dbReference>
<dbReference type="InterPro" id="IPR016036">
    <property type="entry name" value="Malonyl_transacylase_ACP-bd"/>
</dbReference>
<feature type="active site" description="Proton acceptor; for dehydratase activity" evidence="6">
    <location>
        <position position="964"/>
    </location>
</feature>
<evidence type="ECO:0000313" key="11">
    <source>
        <dbReference type="Proteomes" id="UP001230504"/>
    </source>
</evidence>
<dbReference type="InterPro" id="IPR049900">
    <property type="entry name" value="PKS_mFAS_DH"/>
</dbReference>
<dbReference type="SUPFAM" id="SSF53901">
    <property type="entry name" value="Thiolase-like"/>
    <property type="match status" value="1"/>
</dbReference>
<evidence type="ECO:0000256" key="2">
    <source>
        <dbReference type="ARBA" id="ARBA00022553"/>
    </source>
</evidence>
<evidence type="ECO:0000259" key="9">
    <source>
        <dbReference type="PROSITE" id="PS52019"/>
    </source>
</evidence>
<dbReference type="InterPro" id="IPR014031">
    <property type="entry name" value="Ketoacyl_synth_C"/>
</dbReference>
<sequence>MEPLAIVGMACRFPGDASTVEKFWDMLIKGQTGHSKVPKDRYDAEAWYHPHHERRGAIQPRSGFFLQESAAGFDAPFFSITAKEAAGMDPMQRKLLEVAYEAFENAGMPMEVVAGSQTGVYAGSMTDDYAHISAGDEFDLAQNSASGISRAMLANRVSWFFDLHGPSITLDTACSSSLYALHLACQSLWLNETKQALVCGANLVLSPNYVAQLSAMHMVGPDGVSHSFDARANGYARGEAVGAVVIKTLSQAVADGDTVRAVIRGTGVNQDGRTAGITVPSGRAQEALIRQTYALANLPLDGTSYFEAHGTGTRAGDPVELGALHATFGAAKGRDAPLLVGSVKTNIGHTEGAAGIAGIIKAVLALERAQIPPIAGFDTLNPSLRHLVEDGAIVLPRHMQPWPGSSVRRASVNSFGFGGANAHAILDDALHFLANRGLPPLHATVGDEIAATEWDLHPADDHKLFVFSTHDRSGIHRLTAAYAEFLRQEPAVTADDLAYTLGSRRSRFDFRTHVVAPSLAGLAASLEEPLLSAVHASRNDNVIFIFTGQGAQWPGMGRELLRNRVFSASIARSQAILSDLGADWKVIDFLDNPENTRINEPCFCQPVCSILQFALTDLLRHWDIRPKATVGHSSGELASAYAARLVRFEDAVRIAYYRGVYCEAARHRLGSRRGTMLAASLSEADAHEYLKLVPKDSAWIGCINSASSVTLSGDVESIDRLNAILKDRGKFARKLRVQLAYHSPHMQAVAEDFMKAIGDIKPCPPSDVLMFSSVTGELVECPESVDAVFWTNNMLASVKFNSAVSKLLRHRIHGRRNEPIRWTAAVEVGPQAALKGPFKQIATAWSEKASKDILYTSVLSRGEHCINTAKGAAGLLWAVGHPVNLATVNDEDHKVNLKVVATLPPYTWNHDKGFWHEPSAARAARLRTWPRTDLLGVPMPGQNPMEPTWRNFLSSAESPWLNEHVITGTTLFPAAGMLTMAIEAAFQIASTERALSAIRFHNVHLNKGLVIPAGDQAVEVFLSIKQHETLDGWFYFKVLSLRPDGSWDKHSTGEFDIMYKNGDTYAAPSPEWATHQATFHEITAQATEIDTYALYDQLQSVGIQYGPLFRNVVSAAGLSGKHKGVATISVPNTKSSMPHAHEYPHLIHPATLDAIFHLVYVAMNDGQPIKEAAIPQSIGELFISADLPQRNNGRFTGYSHVVSTGARGFLGSIFVSDEHWQEPKVIVRNMVMTKVSSSAPGEARPSIICPKRVAQLVWKEDVEHLIGSPAETLMAARSIEYRGLESSRAAAELSVWLDRLCHKYADLRVLLLLQGPAVHSDFVGLLARFAPKTGHRGRFRFCSVISASEESICQLGDELVGADVEVQCQVVDTATVPHFGQGDNQSPFDLILASSDIVLSRDSLRFAEDPPHLFKQLLAPGGYLTIIGHCSPPSEMGYWKHLLTDNGFNCLIAAIDYTDSMLLITSIPDEAGTEELVSDVVLLEHSDPSKPAKLLAAQLSEQLVAIGIRVSSSSISHVGDLGYKTVISLLEVEEPFVISWNAQEFESFQKLVSSARYLLWVTAGGLLTGDEFSLRFSPTTGLLRSLRVEKPHISLPHLDLSPDIVLDSSKAASLVTAVFKSTLQARVNERAAETEYTTSNGLLFVPRVVSEDALDQELELHSPNARSVQGRLHDGCRRKLIASVSNNIESLRWVEDEHSIQELQDYEVEVRVSHVLLDFVNSPDSSDGETPTFGRQAVGFITDLGSVDQSLKIGQRVFTIVPNALKTHVRQIRSLIQPVPAFLSSDVALCLTSTFATAWHALHTAGSFAKGNYVLVDAAAHSFGQAVIQLVEMFGGHVIVSVSSEAEKRALMDNYNIPEARFLGTPGSFTAQDLATLTDGRGVDIIIGSSSGVALRHLSACLGEGGHFVNVYRTATSTDLDPDFFTRNASFSSINVDTLARHKAFDTVAKIFQLTHTNMIARHHSMKTYSVAEIDKALAAVRSDKNECSIVVSFDEGVIVPLMPTLPPKLMLSSDASYVLSGGLGALGLGIAGSLITRGVRHLIFLSRSGPSTVKQKAAIRDFKERGCSVHTIQCDVTDEVQVKLAAQSCELSGWKVKGIIQCAMVLQDSVFENMDYQRWCATINPKVKGTWNLHCLFPRELDFFVILSSMSGVIGNAGQANYSAGNTYEDSVAHYRRNIGLAATSLDVGLVTDASHFGKGSTFNLTSEEYLNKYKHWTSAQVTSRELEIVLAAAIRATSLTNGKPFAPQLLVGITDGIQRVQEPGWPRDRKFDHRVSQNVTTDSRSVREASTGQKMRSAKTVNEAAQAAEEAIRTYIAASITAQPDDIDVGKALFTFGVDSLKAIEVRNWIFAELQADVSVFDVLSQTPISDMAFLVAGRSSLVSDEIKRDIV</sequence>
<dbReference type="InterPro" id="IPR020806">
    <property type="entry name" value="PKS_PP-bd"/>
</dbReference>
<dbReference type="PROSITE" id="PS52004">
    <property type="entry name" value="KS3_2"/>
    <property type="match status" value="1"/>
</dbReference>
<dbReference type="PANTHER" id="PTHR43775">
    <property type="entry name" value="FATTY ACID SYNTHASE"/>
    <property type="match status" value="1"/>
</dbReference>
<dbReference type="InterPro" id="IPR001227">
    <property type="entry name" value="Ac_transferase_dom_sf"/>
</dbReference>
<dbReference type="PROSITE" id="PS52019">
    <property type="entry name" value="PKS_MFAS_DH"/>
    <property type="match status" value="1"/>
</dbReference>
<dbReference type="InterPro" id="IPR049552">
    <property type="entry name" value="PKS_DH_N"/>
</dbReference>
<keyword evidence="2" id="KW-0597">Phosphoprotein</keyword>
<protein>
    <submittedName>
        <fullName evidence="10">Polyketide synthase</fullName>
    </submittedName>
</protein>
<dbReference type="Pfam" id="PF16197">
    <property type="entry name" value="KAsynt_C_assoc"/>
    <property type="match status" value="1"/>
</dbReference>
<dbReference type="GO" id="GO:0016491">
    <property type="term" value="F:oxidoreductase activity"/>
    <property type="evidence" value="ECO:0007669"/>
    <property type="project" value="UniProtKB-KW"/>
</dbReference>
<dbReference type="Gene3D" id="3.10.129.110">
    <property type="entry name" value="Polyketide synthase dehydratase"/>
    <property type="match status" value="1"/>
</dbReference>
<dbReference type="Gene3D" id="3.90.180.10">
    <property type="entry name" value="Medium-chain alcohol dehydrogenases, catalytic domain"/>
    <property type="match status" value="1"/>
</dbReference>
<dbReference type="SMART" id="SM00827">
    <property type="entry name" value="PKS_AT"/>
    <property type="match status" value="1"/>
</dbReference>
<comment type="caution">
    <text evidence="10">The sequence shown here is derived from an EMBL/GenBank/DDBJ whole genome shotgun (WGS) entry which is preliminary data.</text>
</comment>
<dbReference type="Pfam" id="PF08659">
    <property type="entry name" value="KR"/>
    <property type="match status" value="1"/>
</dbReference>
<reference evidence="10" key="1">
    <citation type="submission" date="2021-06" db="EMBL/GenBank/DDBJ databases">
        <title>Comparative genomics, transcriptomics and evolutionary studies reveal genomic signatures of adaptation to plant cell wall in hemibiotrophic fungi.</title>
        <authorList>
            <consortium name="DOE Joint Genome Institute"/>
            <person name="Baroncelli R."/>
            <person name="Diaz J.F."/>
            <person name="Benocci T."/>
            <person name="Peng M."/>
            <person name="Battaglia E."/>
            <person name="Haridas S."/>
            <person name="Andreopoulos W."/>
            <person name="Labutti K."/>
            <person name="Pangilinan J."/>
            <person name="Floch G.L."/>
            <person name="Makela M.R."/>
            <person name="Henrissat B."/>
            <person name="Grigoriev I.V."/>
            <person name="Crouch J.A."/>
            <person name="De Vries R.P."/>
            <person name="Sukno S.A."/>
            <person name="Thon M.R."/>
        </authorList>
    </citation>
    <scope>NUCLEOTIDE SEQUENCE</scope>
    <source>
        <strain evidence="10">CBS 125086</strain>
    </source>
</reference>
<keyword evidence="4" id="KW-0560">Oxidoreductase</keyword>
<dbReference type="InterPro" id="IPR042104">
    <property type="entry name" value="PKS_dehydratase_sf"/>
</dbReference>
<dbReference type="CDD" id="cd05195">
    <property type="entry name" value="enoyl_red"/>
    <property type="match status" value="1"/>
</dbReference>
<dbReference type="GO" id="GO:0004312">
    <property type="term" value="F:fatty acid synthase activity"/>
    <property type="evidence" value="ECO:0007669"/>
    <property type="project" value="TreeGrafter"/>
</dbReference>
<keyword evidence="1" id="KW-0596">Phosphopantetheine</keyword>
<keyword evidence="5" id="KW-0511">Multifunctional enzyme</keyword>
<dbReference type="Pfam" id="PF00698">
    <property type="entry name" value="Acyl_transf_1"/>
    <property type="match status" value="1"/>
</dbReference>
<dbReference type="GeneID" id="85440454"/>
<keyword evidence="11" id="KW-1185">Reference proteome</keyword>
<dbReference type="Pfam" id="PF21089">
    <property type="entry name" value="PKS_DH_N"/>
    <property type="match status" value="1"/>
</dbReference>
<accession>A0AAD8PIU1</accession>
<proteinExistence type="predicted"/>
<dbReference type="InterPro" id="IPR016039">
    <property type="entry name" value="Thiolase-like"/>
</dbReference>
<keyword evidence="3" id="KW-0808">Transferase</keyword>
<dbReference type="GO" id="GO:0004315">
    <property type="term" value="F:3-oxoacyl-[acyl-carrier-protein] synthase activity"/>
    <property type="evidence" value="ECO:0007669"/>
    <property type="project" value="InterPro"/>
</dbReference>
<dbReference type="Pfam" id="PF14765">
    <property type="entry name" value="PS-DH"/>
    <property type="match status" value="1"/>
</dbReference>
<dbReference type="InterPro" id="IPR014043">
    <property type="entry name" value="Acyl_transferase_dom"/>
</dbReference>
<evidence type="ECO:0000256" key="1">
    <source>
        <dbReference type="ARBA" id="ARBA00022450"/>
    </source>
</evidence>
<dbReference type="InterPro" id="IPR057326">
    <property type="entry name" value="KR_dom"/>
</dbReference>
<dbReference type="Gene3D" id="3.40.366.10">
    <property type="entry name" value="Malonyl-Coenzyme A Acyl Carrier Protein, domain 2"/>
    <property type="match status" value="1"/>
</dbReference>
<feature type="region of interest" description="N-terminal hotdog fold" evidence="6">
    <location>
        <begin position="932"/>
        <end position="1062"/>
    </location>
</feature>
<dbReference type="InterPro" id="IPR049551">
    <property type="entry name" value="PKS_DH_C"/>
</dbReference>
<dbReference type="SMART" id="SM00826">
    <property type="entry name" value="PKS_DH"/>
    <property type="match status" value="1"/>
</dbReference>
<dbReference type="InterPro" id="IPR056501">
    <property type="entry name" value="NAD-bd_HRPKS_sdrA"/>
</dbReference>
<evidence type="ECO:0000256" key="6">
    <source>
        <dbReference type="PROSITE-ProRule" id="PRU01363"/>
    </source>
</evidence>
<dbReference type="GO" id="GO:0030639">
    <property type="term" value="P:polyketide biosynthetic process"/>
    <property type="evidence" value="ECO:0007669"/>
    <property type="project" value="UniProtKB-ARBA"/>
</dbReference>
<dbReference type="Proteomes" id="UP001230504">
    <property type="component" value="Unassembled WGS sequence"/>
</dbReference>
<organism evidence="10 11">
    <name type="scientific">Colletotrichum navitas</name>
    <dbReference type="NCBI Taxonomy" id="681940"/>
    <lineage>
        <taxon>Eukaryota</taxon>
        <taxon>Fungi</taxon>
        <taxon>Dikarya</taxon>
        <taxon>Ascomycota</taxon>
        <taxon>Pezizomycotina</taxon>
        <taxon>Sordariomycetes</taxon>
        <taxon>Hypocreomycetidae</taxon>
        <taxon>Glomerellales</taxon>
        <taxon>Glomerellaceae</taxon>
        <taxon>Colletotrichum</taxon>
        <taxon>Colletotrichum graminicola species complex</taxon>
    </lineage>
</organism>
<dbReference type="RefSeq" id="XP_060406820.1">
    <property type="nucleotide sequence ID" value="XM_060556214.1"/>
</dbReference>
<dbReference type="SUPFAM" id="SSF52151">
    <property type="entry name" value="FabD/lysophospholipase-like"/>
    <property type="match status" value="1"/>
</dbReference>
<dbReference type="InterPro" id="IPR020807">
    <property type="entry name" value="PKS_DH"/>
</dbReference>
<dbReference type="SMART" id="SM00823">
    <property type="entry name" value="PKS_PP"/>
    <property type="match status" value="1"/>
</dbReference>
<evidence type="ECO:0000256" key="3">
    <source>
        <dbReference type="ARBA" id="ARBA00022679"/>
    </source>
</evidence>
<dbReference type="InterPro" id="IPR036736">
    <property type="entry name" value="ACP-like_sf"/>
</dbReference>
<dbReference type="SUPFAM" id="SSF51735">
    <property type="entry name" value="NAD(P)-binding Rossmann-fold domains"/>
    <property type="match status" value="2"/>
</dbReference>
<dbReference type="EMBL" id="JAHLJV010000243">
    <property type="protein sequence ID" value="KAK1561717.1"/>
    <property type="molecule type" value="Genomic_DNA"/>
</dbReference>
<dbReference type="InterPro" id="IPR006162">
    <property type="entry name" value="Ppantetheine_attach_site"/>
</dbReference>
<feature type="region of interest" description="C-terminal hotdog fold" evidence="6">
    <location>
        <begin position="1084"/>
        <end position="1241"/>
    </location>
</feature>
<dbReference type="Gene3D" id="3.40.50.720">
    <property type="entry name" value="NAD(P)-binding Rossmann-like Domain"/>
    <property type="match status" value="2"/>
</dbReference>
<dbReference type="SUPFAM" id="SSF47336">
    <property type="entry name" value="ACP-like"/>
    <property type="match status" value="1"/>
</dbReference>
<dbReference type="CDD" id="cd00833">
    <property type="entry name" value="PKS"/>
    <property type="match status" value="1"/>
</dbReference>
<dbReference type="InterPro" id="IPR050091">
    <property type="entry name" value="PKS_NRPS_Biosynth_Enz"/>
</dbReference>
<dbReference type="PANTHER" id="PTHR43775:SF29">
    <property type="entry name" value="ASPERFURANONE POLYKETIDE SYNTHASE AFOG-RELATED"/>
    <property type="match status" value="1"/>
</dbReference>